<keyword evidence="2" id="KW-1185">Reference proteome</keyword>
<proteinExistence type="predicted"/>
<dbReference type="PROSITE" id="PS51257">
    <property type="entry name" value="PROKAR_LIPOPROTEIN"/>
    <property type="match status" value="1"/>
</dbReference>
<evidence type="ECO:0000313" key="2">
    <source>
        <dbReference type="Proteomes" id="UP000600588"/>
    </source>
</evidence>
<organism evidence="1 2">
    <name type="scientific">Aestuariibaculum sediminum</name>
    <dbReference type="NCBI Taxonomy" id="2770637"/>
    <lineage>
        <taxon>Bacteria</taxon>
        <taxon>Pseudomonadati</taxon>
        <taxon>Bacteroidota</taxon>
        <taxon>Flavobacteriia</taxon>
        <taxon>Flavobacteriales</taxon>
        <taxon>Flavobacteriaceae</taxon>
    </lineage>
</organism>
<dbReference type="AlphaFoldDB" id="A0A8J6Q239"/>
<protein>
    <submittedName>
        <fullName evidence="1">DUF4861 family protein</fullName>
    </submittedName>
</protein>
<gene>
    <name evidence="1" type="ORF">ICJ83_05760</name>
</gene>
<name>A0A8J6Q239_9FLAO</name>
<dbReference type="InterPro" id="IPR032342">
    <property type="entry name" value="DUF4861"/>
</dbReference>
<dbReference type="Pfam" id="PF16153">
    <property type="entry name" value="DUF4861"/>
    <property type="match status" value="1"/>
</dbReference>
<dbReference type="EMBL" id="JACVXB010000002">
    <property type="protein sequence ID" value="MBD0831634.1"/>
    <property type="molecule type" value="Genomic_DNA"/>
</dbReference>
<accession>A0A8J6Q239</accession>
<dbReference type="Proteomes" id="UP000600588">
    <property type="component" value="Unassembled WGS sequence"/>
</dbReference>
<comment type="caution">
    <text evidence="1">The sequence shown here is derived from an EMBL/GenBank/DDBJ whole genome shotgun (WGS) entry which is preliminary data.</text>
</comment>
<reference evidence="1 2" key="1">
    <citation type="submission" date="2020-09" db="EMBL/GenBank/DDBJ databases">
        <title>TT11 complete genome.</title>
        <authorList>
            <person name="Wu Z."/>
        </authorList>
    </citation>
    <scope>NUCLEOTIDE SEQUENCE [LARGE SCALE GENOMIC DNA]</scope>
    <source>
        <strain evidence="1 2">TT11</strain>
    </source>
</reference>
<sequence>MNLYKTIISYLLVGFVILTSCTKKTKTLSIKIQNTLNVDRSFETIELTKAFLDLESLDKIRIRNTKTCDFETTQTIDANDDGISDIILFQPKISANSETIYEIVYDSSIIIPETEAICYSRFVPERTDDYTWENDKVAFRVYGPAAQKLAVEGNPKGTLSSGIDAWLKRVNYPVINKWYKKTIEGTGSYHEDTGEGLDNFHVGVSRGVGGLAAKVDTTFYFSKNYTECKTIANGPIRTSFYLKYDTWDADGKSISESKIINLDKGNNLSKFIITINGIQDVYAGLTLHEKDGEVTGNNDMGWVSYWQPHDDSELGTAIIASKNTFLEFEKYDTEIKDLSNAYVHLEVKNNQVVYYAGFGWKKSKQFMDKKQWENYLNSFSKCINTPLKVYIVK</sequence>
<evidence type="ECO:0000313" key="1">
    <source>
        <dbReference type="EMBL" id="MBD0831634.1"/>
    </source>
</evidence>
<dbReference type="RefSeq" id="WP_188229426.1">
    <property type="nucleotide sequence ID" value="NZ_JACVXB010000002.1"/>
</dbReference>